<dbReference type="InterPro" id="IPR045122">
    <property type="entry name" value="Csc1-like"/>
</dbReference>
<proteinExistence type="inferred from homology"/>
<evidence type="ECO:0000313" key="13">
    <source>
        <dbReference type="Proteomes" id="UP000812966"/>
    </source>
</evidence>
<feature type="transmembrane region" description="Helical" evidence="8">
    <location>
        <begin position="903"/>
        <end position="923"/>
    </location>
</feature>
<name>A0A8K0JV31_9TREE</name>
<evidence type="ECO:0000259" key="10">
    <source>
        <dbReference type="Pfam" id="PF13967"/>
    </source>
</evidence>
<dbReference type="GO" id="GO:0005886">
    <property type="term" value="C:plasma membrane"/>
    <property type="evidence" value="ECO:0007669"/>
    <property type="project" value="TreeGrafter"/>
</dbReference>
<organism evidence="12 13">
    <name type="scientific">Filobasidium floriforme</name>
    <dbReference type="NCBI Taxonomy" id="5210"/>
    <lineage>
        <taxon>Eukaryota</taxon>
        <taxon>Fungi</taxon>
        <taxon>Dikarya</taxon>
        <taxon>Basidiomycota</taxon>
        <taxon>Agaricomycotina</taxon>
        <taxon>Tremellomycetes</taxon>
        <taxon>Filobasidiales</taxon>
        <taxon>Filobasidiaceae</taxon>
        <taxon>Filobasidium</taxon>
    </lineage>
</organism>
<dbReference type="Pfam" id="PF02714">
    <property type="entry name" value="RSN1_7TM"/>
    <property type="match status" value="1"/>
</dbReference>
<feature type="domain" description="CSC1/OSCA1-like cytosolic" evidence="11">
    <location>
        <begin position="463"/>
        <end position="678"/>
    </location>
</feature>
<feature type="domain" description="CSC1/OSCA1-like 7TM region" evidence="9">
    <location>
        <begin position="692"/>
        <end position="942"/>
    </location>
</feature>
<feature type="domain" description="CSC1/OSCA1-like N-terminal transmembrane" evidence="10">
    <location>
        <begin position="145"/>
        <end position="264"/>
    </location>
</feature>
<feature type="transmembrane region" description="Helical" evidence="8">
    <location>
        <begin position="249"/>
        <end position="275"/>
    </location>
</feature>
<evidence type="ECO:0000256" key="7">
    <source>
        <dbReference type="SAM" id="MobiDB-lite"/>
    </source>
</evidence>
<evidence type="ECO:0008006" key="14">
    <source>
        <dbReference type="Google" id="ProtNLM"/>
    </source>
</evidence>
<evidence type="ECO:0000256" key="2">
    <source>
        <dbReference type="ARBA" id="ARBA00007779"/>
    </source>
</evidence>
<evidence type="ECO:0000256" key="3">
    <source>
        <dbReference type="ARBA" id="ARBA00022448"/>
    </source>
</evidence>
<gene>
    <name evidence="12" type="ORF">FFLO_01191</name>
</gene>
<protein>
    <recommendedName>
        <fullName evidence="14">CSC1/OSCA1-like 7TM region domain-containing protein</fullName>
    </recommendedName>
</protein>
<dbReference type="Pfam" id="PF13967">
    <property type="entry name" value="RSN1_TM"/>
    <property type="match status" value="1"/>
</dbReference>
<sequence length="964" mass="110037">MSDLKGINFTGKYSGLLSSLYLTLGLGGLCLLGFEILRHVPRRRGQQGAPIPKNHRIYRRTARRARLEGEPSHKKPKRRIFSWAYWRAGRHNNIAVHEENEGHELQERHFRQGFKAMGKEGFTDDRVARAGMVQRLLGSRESWEFSYLYENRCWNAINPAEPLPKWPFIWIYSVIMFPEKDLPGRVGLDCTAHSRFLRGCLWYIFLHLCTTMVVLAPLHIIYAPNDIESESMNKAGIRSAQNPNERRWLWVHVVLLYWLVITWIGNLIWVIWGVLMYRKEEIRKRIVALRNEHGDRNVLAIQEETEEREMSELLPGRKSSVNGWPMGEHLHPNTQRDDRVDQTQVSDGEPSPTETEKTAKSLGLDAPGWKRYRTIMVTNIPPAMRDEKHLHYYFSEHLHKPAPPKQWKHAATHFVKKQAGRAQAIAGTPKPSMDITRTAMGSVVMGVTDVVVSTGMTLSSARNKIIEDVILVHKLGELGRLRERRDAVIKQLESAHVRLAQRVMKDISEFRDTISAPKGPKRESLEKLRSTDEDGLIGKNVLLTALEPFMPGCQTHQRSTTGNETLAPTPGTVWEALLSVPREYLDPYQPLSHRFDSLHKDNLPLIDYLSAKLAVLTEKLEKAKEMPLSEYQPSSTAFVTFRTAALARRALAELPSSDLYPLGCQTRPCPHYSDLIWPRLSKSVYRAAVVRGWVIGVIIFITTVAWIFPVSGVISLASVGTLASIFPALNDYLVDHQRLASFITNTIPVILVASISLSICPLLLVVANKAETLVTGYDVHNAVIHRFWIFQVVNIVIFFCIGRTAVESYITSRFRPQNVLNNVADSFPAAAPYYASYFLIQTSIQSMAELARVGLPLIFYLFSMRKAFTPRTRDFRLAHSTVSWFLQLPNAVLAISICNLFCLYNPLVLPFCFVYFFAANVSYRRSYLYIYGRRYENNGKRNCIRYLRYSLDVMLLTCVSMLRP</sequence>
<evidence type="ECO:0000256" key="4">
    <source>
        <dbReference type="ARBA" id="ARBA00022692"/>
    </source>
</evidence>
<reference evidence="12" key="1">
    <citation type="submission" date="2020-04" db="EMBL/GenBank/DDBJ databases">
        <title>Analysis of mating type loci in Filobasidium floriforme.</title>
        <authorList>
            <person name="Nowrousian M."/>
        </authorList>
    </citation>
    <scope>NUCLEOTIDE SEQUENCE</scope>
    <source>
        <strain evidence="12">CBS 6242</strain>
    </source>
</reference>
<comment type="similarity">
    <text evidence="2">Belongs to the CSC1 (TC 1.A.17) family.</text>
</comment>
<keyword evidence="6 8" id="KW-0472">Membrane</keyword>
<dbReference type="PANTHER" id="PTHR13018:SF139">
    <property type="entry name" value="PHOSPHATE METABOLISM PROTEIN 7"/>
    <property type="match status" value="1"/>
</dbReference>
<keyword evidence="13" id="KW-1185">Reference proteome</keyword>
<feature type="transmembrane region" description="Helical" evidence="8">
    <location>
        <begin position="20"/>
        <end position="37"/>
    </location>
</feature>
<keyword evidence="4 8" id="KW-0812">Transmembrane</keyword>
<dbReference type="InterPro" id="IPR003864">
    <property type="entry name" value="CSC1/OSCA1-like_7TM"/>
</dbReference>
<evidence type="ECO:0000256" key="8">
    <source>
        <dbReference type="SAM" id="Phobius"/>
    </source>
</evidence>
<dbReference type="Pfam" id="PF14703">
    <property type="entry name" value="PHM7_cyt"/>
    <property type="match status" value="1"/>
</dbReference>
<feature type="transmembrane region" description="Helical" evidence="8">
    <location>
        <begin position="688"/>
        <end position="708"/>
    </location>
</feature>
<dbReference type="Proteomes" id="UP000812966">
    <property type="component" value="Unassembled WGS sequence"/>
</dbReference>
<feature type="transmembrane region" description="Helical" evidence="8">
    <location>
        <begin position="201"/>
        <end position="222"/>
    </location>
</feature>
<dbReference type="GO" id="GO:0005227">
    <property type="term" value="F:calcium-activated cation channel activity"/>
    <property type="evidence" value="ECO:0007669"/>
    <property type="project" value="InterPro"/>
</dbReference>
<evidence type="ECO:0000256" key="1">
    <source>
        <dbReference type="ARBA" id="ARBA00004141"/>
    </source>
</evidence>
<feature type="transmembrane region" description="Helical" evidence="8">
    <location>
        <begin position="746"/>
        <end position="767"/>
    </location>
</feature>
<keyword evidence="5 8" id="KW-1133">Transmembrane helix</keyword>
<feature type="transmembrane region" description="Helical" evidence="8">
    <location>
        <begin position="714"/>
        <end position="734"/>
    </location>
</feature>
<evidence type="ECO:0000259" key="9">
    <source>
        <dbReference type="Pfam" id="PF02714"/>
    </source>
</evidence>
<feature type="transmembrane region" description="Helical" evidence="8">
    <location>
        <begin position="787"/>
        <end position="806"/>
    </location>
</feature>
<feature type="region of interest" description="Disordered" evidence="7">
    <location>
        <begin position="307"/>
        <end position="361"/>
    </location>
</feature>
<comment type="caution">
    <text evidence="12">The sequence shown here is derived from an EMBL/GenBank/DDBJ whole genome shotgun (WGS) entry which is preliminary data.</text>
</comment>
<evidence type="ECO:0000313" key="12">
    <source>
        <dbReference type="EMBL" id="KAG7567065.1"/>
    </source>
</evidence>
<accession>A0A8K0JV31</accession>
<dbReference type="EMBL" id="JABELV010000016">
    <property type="protein sequence ID" value="KAG7567065.1"/>
    <property type="molecule type" value="Genomic_DNA"/>
</dbReference>
<evidence type="ECO:0000256" key="5">
    <source>
        <dbReference type="ARBA" id="ARBA00022989"/>
    </source>
</evidence>
<keyword evidence="3" id="KW-0813">Transport</keyword>
<dbReference type="InterPro" id="IPR032880">
    <property type="entry name" value="CSC1/OSCA1-like_N"/>
</dbReference>
<dbReference type="InterPro" id="IPR027815">
    <property type="entry name" value="CSC1/OSCA1-like_cyt"/>
</dbReference>
<feature type="transmembrane region" description="Helical" evidence="8">
    <location>
        <begin position="875"/>
        <end position="897"/>
    </location>
</feature>
<dbReference type="PANTHER" id="PTHR13018">
    <property type="entry name" value="PROBABLE MEMBRANE PROTEIN DUF221-RELATED"/>
    <property type="match status" value="1"/>
</dbReference>
<comment type="subcellular location">
    <subcellularLocation>
        <location evidence="1">Membrane</location>
        <topology evidence="1">Multi-pass membrane protein</topology>
    </subcellularLocation>
</comment>
<dbReference type="AlphaFoldDB" id="A0A8K0JV31"/>
<evidence type="ECO:0000259" key="11">
    <source>
        <dbReference type="Pfam" id="PF14703"/>
    </source>
</evidence>
<evidence type="ECO:0000256" key="6">
    <source>
        <dbReference type="ARBA" id="ARBA00023136"/>
    </source>
</evidence>
<feature type="compositionally biased region" description="Basic and acidic residues" evidence="7">
    <location>
        <begin position="328"/>
        <end position="341"/>
    </location>
</feature>